<proteinExistence type="predicted"/>
<accession>A0A1S2LAM1</accession>
<dbReference type="RefSeq" id="WP_071314421.1">
    <property type="nucleotide sequence ID" value="NZ_MLQQ01000044.1"/>
</dbReference>
<keyword evidence="2" id="KW-1185">Reference proteome</keyword>
<dbReference type="AlphaFoldDB" id="A0A1S2LAM1"/>
<reference evidence="1 2" key="1">
    <citation type="submission" date="2016-10" db="EMBL/GenBank/DDBJ databases">
        <title>Draft genome sequences of four alkaliphilic bacteria belonging to the Anaerobacillus genus.</title>
        <authorList>
            <person name="Bassil N.M."/>
            <person name="Lloyd J.R."/>
        </authorList>
    </citation>
    <scope>NUCLEOTIDE SEQUENCE [LARGE SCALE GENOMIC DNA]</scope>
    <source>
        <strain evidence="1 2">DSM 15340</strain>
    </source>
</reference>
<dbReference type="Proteomes" id="UP000180098">
    <property type="component" value="Unassembled WGS sequence"/>
</dbReference>
<evidence type="ECO:0000313" key="1">
    <source>
        <dbReference type="EMBL" id="OIJ09396.1"/>
    </source>
</evidence>
<sequence length="81" mass="9712">MGVNKKKIFENLSDRCMKKSFSQNESLNIYDEMFKLKTIWNEDEKTQEAIEWAIADRIFSTNYSKLEEQEMMNTIEEKGYV</sequence>
<organism evidence="1 2">
    <name type="scientific">Anaerobacillus arseniciselenatis</name>
    <dbReference type="NCBI Taxonomy" id="85682"/>
    <lineage>
        <taxon>Bacteria</taxon>
        <taxon>Bacillati</taxon>
        <taxon>Bacillota</taxon>
        <taxon>Bacilli</taxon>
        <taxon>Bacillales</taxon>
        <taxon>Bacillaceae</taxon>
        <taxon>Anaerobacillus</taxon>
    </lineage>
</organism>
<evidence type="ECO:0000313" key="2">
    <source>
        <dbReference type="Proteomes" id="UP000180098"/>
    </source>
</evidence>
<comment type="caution">
    <text evidence="1">The sequence shown here is derived from an EMBL/GenBank/DDBJ whole genome shotgun (WGS) entry which is preliminary data.</text>
</comment>
<dbReference type="EMBL" id="MLQQ01000044">
    <property type="protein sequence ID" value="OIJ09396.1"/>
    <property type="molecule type" value="Genomic_DNA"/>
</dbReference>
<name>A0A1S2LAM1_9BACI</name>
<gene>
    <name evidence="1" type="ORF">BKP35_16190</name>
</gene>
<protein>
    <submittedName>
        <fullName evidence="1">Uncharacterized protein</fullName>
    </submittedName>
</protein>